<dbReference type="Pfam" id="PF03073">
    <property type="entry name" value="TspO_MBR"/>
    <property type="match status" value="1"/>
</dbReference>
<dbReference type="GO" id="GO:0016020">
    <property type="term" value="C:membrane"/>
    <property type="evidence" value="ECO:0007669"/>
    <property type="project" value="UniProtKB-SubCell"/>
</dbReference>
<proteinExistence type="inferred from homology"/>
<evidence type="ECO:0000256" key="5">
    <source>
        <dbReference type="ARBA" id="ARBA00023136"/>
    </source>
</evidence>
<keyword evidence="8" id="KW-1185">Reference proteome</keyword>
<dbReference type="AlphaFoldDB" id="A0A075R866"/>
<dbReference type="GO" id="GO:0033013">
    <property type="term" value="P:tetrapyrrole metabolic process"/>
    <property type="evidence" value="ECO:0007669"/>
    <property type="project" value="UniProtKB-ARBA"/>
</dbReference>
<evidence type="ECO:0000256" key="6">
    <source>
        <dbReference type="SAM" id="Phobius"/>
    </source>
</evidence>
<evidence type="ECO:0000256" key="4">
    <source>
        <dbReference type="ARBA" id="ARBA00022989"/>
    </source>
</evidence>
<dbReference type="HOGENOM" id="CLU_091805_3_0_9"/>
<comment type="similarity">
    <text evidence="2">Belongs to the TspO/BZRP family.</text>
</comment>
<evidence type="ECO:0000313" key="7">
    <source>
        <dbReference type="EMBL" id="AIG28752.1"/>
    </source>
</evidence>
<organism evidence="7 8">
    <name type="scientific">Brevibacillus laterosporus LMG 15441</name>
    <dbReference type="NCBI Taxonomy" id="1042163"/>
    <lineage>
        <taxon>Bacteria</taxon>
        <taxon>Bacillati</taxon>
        <taxon>Bacillota</taxon>
        <taxon>Bacilli</taxon>
        <taxon>Bacillales</taxon>
        <taxon>Paenibacillaceae</taxon>
        <taxon>Brevibacillus</taxon>
    </lineage>
</organism>
<accession>A0A075R866</accession>
<feature type="transmembrane region" description="Helical" evidence="6">
    <location>
        <begin position="50"/>
        <end position="69"/>
    </location>
</feature>
<evidence type="ECO:0000313" key="8">
    <source>
        <dbReference type="Proteomes" id="UP000005850"/>
    </source>
</evidence>
<gene>
    <name evidence="7" type="ORF">BRLA_c044880</name>
</gene>
<dbReference type="EMBL" id="CP007806">
    <property type="protein sequence ID" value="AIG28752.1"/>
    <property type="molecule type" value="Genomic_DNA"/>
</dbReference>
<feature type="transmembrane region" description="Helical" evidence="6">
    <location>
        <begin position="133"/>
        <end position="156"/>
    </location>
</feature>
<dbReference type="InterPro" id="IPR004307">
    <property type="entry name" value="TspO_MBR"/>
</dbReference>
<reference evidence="7 8" key="1">
    <citation type="journal article" date="2011" name="J. Bacteriol.">
        <title>Genome sequence of Brevibacillus laterosporus LMG 15441, a pathogen of invertebrates.</title>
        <authorList>
            <person name="Djukic M."/>
            <person name="Poehlein A."/>
            <person name="Thurmer A."/>
            <person name="Daniel R."/>
        </authorList>
    </citation>
    <scope>NUCLEOTIDE SEQUENCE [LARGE SCALE GENOMIC DNA]</scope>
    <source>
        <strain evidence="7 8">LMG 15441</strain>
    </source>
</reference>
<feature type="transmembrane region" description="Helical" evidence="6">
    <location>
        <begin position="108"/>
        <end position="126"/>
    </location>
</feature>
<dbReference type="Gene3D" id="1.20.1260.100">
    <property type="entry name" value="TspO/MBR protein"/>
    <property type="match status" value="1"/>
</dbReference>
<dbReference type="PANTHER" id="PTHR10057:SF0">
    <property type="entry name" value="TRANSLOCATOR PROTEIN"/>
    <property type="match status" value="1"/>
</dbReference>
<evidence type="ECO:0000256" key="3">
    <source>
        <dbReference type="ARBA" id="ARBA00022692"/>
    </source>
</evidence>
<protein>
    <submittedName>
        <fullName evidence="7">TspO/MBR family protein</fullName>
    </submittedName>
</protein>
<keyword evidence="5 6" id="KW-0472">Membrane</keyword>
<comment type="subcellular location">
    <subcellularLocation>
        <location evidence="1">Membrane</location>
        <topology evidence="1">Multi-pass membrane protein</topology>
    </subcellularLocation>
</comment>
<feature type="transmembrane region" description="Helical" evidence="6">
    <location>
        <begin position="81"/>
        <end position="102"/>
    </location>
</feature>
<feature type="transmembrane region" description="Helical" evidence="6">
    <location>
        <begin position="12"/>
        <end position="30"/>
    </location>
</feature>
<dbReference type="InterPro" id="IPR038330">
    <property type="entry name" value="TspO/MBR-related_sf"/>
</dbReference>
<evidence type="ECO:0000256" key="1">
    <source>
        <dbReference type="ARBA" id="ARBA00004141"/>
    </source>
</evidence>
<name>A0A075R866_BRELA</name>
<dbReference type="PIRSF" id="PIRSF005859">
    <property type="entry name" value="PBR"/>
    <property type="match status" value="1"/>
</dbReference>
<dbReference type="Proteomes" id="UP000005850">
    <property type="component" value="Chromosome"/>
</dbReference>
<keyword evidence="3 6" id="KW-0812">Transmembrane</keyword>
<dbReference type="RefSeq" id="WP_003334187.1">
    <property type="nucleotide sequence ID" value="NZ_CP007806.1"/>
</dbReference>
<keyword evidence="4 6" id="KW-1133">Transmembrane helix</keyword>
<dbReference type="PANTHER" id="PTHR10057">
    <property type="entry name" value="PERIPHERAL-TYPE BENZODIAZEPINE RECEPTOR"/>
    <property type="match status" value="1"/>
</dbReference>
<dbReference type="CDD" id="cd15904">
    <property type="entry name" value="TSPO_MBR"/>
    <property type="match status" value="1"/>
</dbReference>
<dbReference type="eggNOG" id="COG3476">
    <property type="taxonomic scope" value="Bacteria"/>
</dbReference>
<dbReference type="KEGG" id="blr:BRLA_c044880"/>
<sequence length="160" mass="18309">MTQQKPSLLSSIILFLVIIALFSLSGILFPSDLIWYNTLAEPDWLPSSNLIAIIWFVLYALIALAVVVLQKTIGLDNLNHSWYLLFVINYVINQAYTFILSIQKDLSLAFYDCLATAISTLLLLLYTGKYSRWAALLLIPYLVWSCLTTYMSWVIYQINL</sequence>
<evidence type="ECO:0000256" key="2">
    <source>
        <dbReference type="ARBA" id="ARBA00007524"/>
    </source>
</evidence>